<dbReference type="InterPro" id="IPR002818">
    <property type="entry name" value="DJ-1/PfpI"/>
</dbReference>
<name>A0AAU9EFH2_9BACT</name>
<dbReference type="AlphaFoldDB" id="A0AAU9EFH2"/>
<evidence type="ECO:0000259" key="1">
    <source>
        <dbReference type="Pfam" id="PF01965"/>
    </source>
</evidence>
<feature type="domain" description="DJ-1/PfpI" evidence="1">
    <location>
        <begin position="7"/>
        <end position="173"/>
    </location>
</feature>
<dbReference type="KEGG" id="dmp:FAK_10600"/>
<dbReference type="RefSeq" id="WP_338605721.1">
    <property type="nucleotide sequence ID" value="NZ_AP028679.1"/>
</dbReference>
<organism evidence="2 3">
    <name type="scientific">Desulfoferula mesophila</name>
    <dbReference type="NCBI Taxonomy" id="3058419"/>
    <lineage>
        <taxon>Bacteria</taxon>
        <taxon>Pseudomonadati</taxon>
        <taxon>Thermodesulfobacteriota</taxon>
        <taxon>Desulfarculia</taxon>
        <taxon>Desulfarculales</taxon>
        <taxon>Desulfarculaceae</taxon>
        <taxon>Desulfoferula</taxon>
    </lineage>
</organism>
<accession>A0AAU9EFH2</accession>
<sequence>MSQPMTAGVLLFHEVEVLDFAGPFEVLTRSTDEAGRPCFQAFMLGPTPEVECMDRLVVRPHFTLEEAPDMDILVVPGGPGARVPENLEPMLSFLKMQAERVKVLASVCTGSYWLARAGLLDGLSATTHPMRLRNFAAAFPSIKVVHEKIVDLGNIITAGGVASGVDLGLHLLERFYGEEVRKREAVRLDGPWK</sequence>
<dbReference type="InterPro" id="IPR052158">
    <property type="entry name" value="INH-QAR"/>
</dbReference>
<dbReference type="Pfam" id="PF01965">
    <property type="entry name" value="DJ-1_PfpI"/>
    <property type="match status" value="1"/>
</dbReference>
<dbReference type="Gene3D" id="3.40.50.880">
    <property type="match status" value="1"/>
</dbReference>
<protein>
    <submittedName>
        <fullName evidence="2">AraC family transcriptional regulator</fullName>
    </submittedName>
</protein>
<dbReference type="InterPro" id="IPR029062">
    <property type="entry name" value="Class_I_gatase-like"/>
</dbReference>
<gene>
    <name evidence="2" type="ORF">FAK_10600</name>
</gene>
<evidence type="ECO:0000313" key="3">
    <source>
        <dbReference type="Proteomes" id="UP001366166"/>
    </source>
</evidence>
<dbReference type="PANTHER" id="PTHR43130:SF3">
    <property type="entry name" value="HTH-TYPE TRANSCRIPTIONAL REGULATOR RV1931C"/>
    <property type="match status" value="1"/>
</dbReference>
<dbReference type="PANTHER" id="PTHR43130">
    <property type="entry name" value="ARAC-FAMILY TRANSCRIPTIONAL REGULATOR"/>
    <property type="match status" value="1"/>
</dbReference>
<dbReference type="Proteomes" id="UP001366166">
    <property type="component" value="Chromosome"/>
</dbReference>
<proteinExistence type="predicted"/>
<dbReference type="SUPFAM" id="SSF52317">
    <property type="entry name" value="Class I glutamine amidotransferase-like"/>
    <property type="match status" value="1"/>
</dbReference>
<keyword evidence="3" id="KW-1185">Reference proteome</keyword>
<evidence type="ECO:0000313" key="2">
    <source>
        <dbReference type="EMBL" id="BEQ13994.1"/>
    </source>
</evidence>
<dbReference type="EMBL" id="AP028679">
    <property type="protein sequence ID" value="BEQ13994.1"/>
    <property type="molecule type" value="Genomic_DNA"/>
</dbReference>
<dbReference type="CDD" id="cd03139">
    <property type="entry name" value="GATase1_PfpI_2"/>
    <property type="match status" value="1"/>
</dbReference>
<reference evidence="3" key="1">
    <citation type="journal article" date="2023" name="Arch. Microbiol.">
        <title>Desulfoferula mesophilus gen. nov. sp. nov., a mesophilic sulfate-reducing bacterium isolated from a brackish lake sediment.</title>
        <authorList>
            <person name="Watanabe T."/>
            <person name="Yabe T."/>
            <person name="Tsuji J.M."/>
            <person name="Fukui M."/>
        </authorList>
    </citation>
    <scope>NUCLEOTIDE SEQUENCE [LARGE SCALE GENOMIC DNA]</scope>
    <source>
        <strain evidence="3">12FAK</strain>
    </source>
</reference>